<evidence type="ECO:0000256" key="1">
    <source>
        <dbReference type="ARBA" id="ARBA00004496"/>
    </source>
</evidence>
<keyword evidence="4 7" id="KW-0378">Hydrolase</keyword>
<feature type="binding site" evidence="10">
    <location>
        <position position="147"/>
    </location>
    <ligand>
        <name>Mg(2+)</name>
        <dbReference type="ChEBI" id="CHEBI:18420"/>
    </ligand>
</feature>
<keyword evidence="3 10" id="KW-0479">Metal-binding</keyword>
<dbReference type="PANTHER" id="PTHR42891">
    <property type="entry name" value="D-GLYCERO-BETA-D-MANNO-HEPTOSE-1,7-BISPHOSPHATE 7-PHOSPHATASE"/>
    <property type="match status" value="1"/>
</dbReference>
<dbReference type="SUPFAM" id="SSF56784">
    <property type="entry name" value="HAD-like"/>
    <property type="match status" value="1"/>
</dbReference>
<evidence type="ECO:0000256" key="9">
    <source>
        <dbReference type="PIRSR" id="PIRSR004682-3"/>
    </source>
</evidence>
<evidence type="ECO:0000313" key="11">
    <source>
        <dbReference type="EMBL" id="NJC19116.1"/>
    </source>
</evidence>
<sequence>MNFWLQVDKLQVGKIKSKMNKAIFLDRDGTINSDEGHYYIYKVEDFVFNPGVIDGIRRLNEAGYLIIVVTNQGGVAKGEYTIEDVDNLHVHMCKELEKHGAHVDKIYYCPHHSSIAPCKCRKPSPYMIEQAIREFDIDKSASWLIGDGSRDIEAAEAAGIRGIKIPKNSDLTPVIDSILKQ</sequence>
<evidence type="ECO:0000256" key="8">
    <source>
        <dbReference type="PIRSR" id="PIRSR004682-1"/>
    </source>
</evidence>
<proteinExistence type="inferred from homology"/>
<dbReference type="PANTHER" id="PTHR42891:SF1">
    <property type="entry name" value="D-GLYCERO-BETA-D-MANNO-HEPTOSE-1,7-BISPHOSPHATE 7-PHOSPHATASE"/>
    <property type="match status" value="1"/>
</dbReference>
<dbReference type="EC" id="3.1.3.-" evidence="7"/>
<dbReference type="GO" id="GO:0046872">
    <property type="term" value="F:metal ion binding"/>
    <property type="evidence" value="ECO:0007669"/>
    <property type="project" value="UniProtKB-KW"/>
</dbReference>
<evidence type="ECO:0000256" key="6">
    <source>
        <dbReference type="ARBA" id="ARBA00031828"/>
    </source>
</evidence>
<evidence type="ECO:0000313" key="12">
    <source>
        <dbReference type="Proteomes" id="UP000576368"/>
    </source>
</evidence>
<feature type="binding site" evidence="10">
    <location>
        <position position="111"/>
    </location>
    <ligand>
        <name>Zn(2+)</name>
        <dbReference type="ChEBI" id="CHEBI:29105"/>
    </ligand>
</feature>
<feature type="site" description="Stabilizes the phosphoryl group" evidence="9">
    <location>
        <position position="122"/>
    </location>
</feature>
<comment type="cofactor">
    <cofactor evidence="10">
        <name>Zn(2+)</name>
        <dbReference type="ChEBI" id="CHEBI:29105"/>
    </cofactor>
</comment>
<dbReference type="InterPro" id="IPR036412">
    <property type="entry name" value="HAD-like_sf"/>
</dbReference>
<evidence type="ECO:0000256" key="10">
    <source>
        <dbReference type="PIRSR" id="PIRSR004682-4"/>
    </source>
</evidence>
<comment type="caution">
    <text evidence="11">The sequence shown here is derived from an EMBL/GenBank/DDBJ whole genome shotgun (WGS) entry which is preliminary data.</text>
</comment>
<dbReference type="InterPro" id="IPR023214">
    <property type="entry name" value="HAD_sf"/>
</dbReference>
<evidence type="ECO:0000256" key="2">
    <source>
        <dbReference type="ARBA" id="ARBA00022490"/>
    </source>
</evidence>
<dbReference type="CDD" id="cd07503">
    <property type="entry name" value="HAD_HisB-N"/>
    <property type="match status" value="1"/>
</dbReference>
<keyword evidence="2 7" id="KW-0963">Cytoplasm</keyword>
<feature type="binding site" evidence="10">
    <location>
        <position position="26"/>
    </location>
    <ligand>
        <name>Mg(2+)</name>
        <dbReference type="ChEBI" id="CHEBI:18420"/>
    </ligand>
</feature>
<dbReference type="InterPro" id="IPR006549">
    <property type="entry name" value="HAD-SF_hydro_IIIA"/>
</dbReference>
<organism evidence="11 12">
    <name type="scientific">Butyricimonas paravirosa</name>
    <dbReference type="NCBI Taxonomy" id="1472417"/>
    <lineage>
        <taxon>Bacteria</taxon>
        <taxon>Pseudomonadati</taxon>
        <taxon>Bacteroidota</taxon>
        <taxon>Bacteroidia</taxon>
        <taxon>Bacteroidales</taxon>
        <taxon>Odoribacteraceae</taxon>
        <taxon>Butyricimonas</taxon>
    </lineage>
</organism>
<feature type="site" description="Stabilizes the phosphoryl group" evidence="9">
    <location>
        <position position="70"/>
    </location>
</feature>
<name>A0A7X5YDW9_9BACT</name>
<evidence type="ECO:0000256" key="5">
    <source>
        <dbReference type="ARBA" id="ARBA00023277"/>
    </source>
</evidence>
<keyword evidence="10" id="KW-0460">Magnesium</keyword>
<evidence type="ECO:0000256" key="7">
    <source>
        <dbReference type="PIRNR" id="PIRNR004682"/>
    </source>
</evidence>
<protein>
    <recommendedName>
        <fullName evidence="6 7">D,D-heptose 1,7-bisphosphate phosphatase</fullName>
        <ecNumber evidence="7">3.1.3.-</ecNumber>
    </recommendedName>
</protein>
<keyword evidence="10" id="KW-0862">Zinc</keyword>
<dbReference type="NCBIfam" id="TIGR01656">
    <property type="entry name" value="Histidinol-ppas"/>
    <property type="match status" value="1"/>
</dbReference>
<dbReference type="EMBL" id="JAATLI010000009">
    <property type="protein sequence ID" value="NJC19116.1"/>
    <property type="molecule type" value="Genomic_DNA"/>
</dbReference>
<gene>
    <name evidence="11" type="ORF">GGR15_002746</name>
</gene>
<reference evidence="11 12" key="1">
    <citation type="submission" date="2020-03" db="EMBL/GenBank/DDBJ databases">
        <title>Genomic Encyclopedia of Type Strains, Phase IV (KMG-IV): sequencing the most valuable type-strain genomes for metagenomic binning, comparative biology and taxonomic classification.</title>
        <authorList>
            <person name="Goeker M."/>
        </authorList>
    </citation>
    <scope>NUCLEOTIDE SEQUENCE [LARGE SCALE GENOMIC DNA]</scope>
    <source>
        <strain evidence="11 12">DSM 105722</strain>
    </source>
</reference>
<comment type="subcellular location">
    <subcellularLocation>
        <location evidence="1 7">Cytoplasm</location>
    </subcellularLocation>
</comment>
<dbReference type="NCBIfam" id="TIGR01662">
    <property type="entry name" value="HAD-SF-IIIA"/>
    <property type="match status" value="1"/>
</dbReference>
<dbReference type="InterPro" id="IPR004446">
    <property type="entry name" value="Heptose_bisP_phosphatase"/>
</dbReference>
<dbReference type="GO" id="GO:0005975">
    <property type="term" value="P:carbohydrate metabolic process"/>
    <property type="evidence" value="ECO:0007669"/>
    <property type="project" value="InterPro"/>
</dbReference>
<comment type="similarity">
    <text evidence="7">Belongs to the gmhB family.</text>
</comment>
<accession>A0A7X5YDW9</accession>
<dbReference type="PIRSF" id="PIRSF004682">
    <property type="entry name" value="GmhB"/>
    <property type="match status" value="1"/>
</dbReference>
<keyword evidence="5 7" id="KW-0119">Carbohydrate metabolism</keyword>
<evidence type="ECO:0000256" key="3">
    <source>
        <dbReference type="ARBA" id="ARBA00022723"/>
    </source>
</evidence>
<feature type="binding site" evidence="10">
    <location>
        <position position="118"/>
    </location>
    <ligand>
        <name>Zn(2+)</name>
        <dbReference type="ChEBI" id="CHEBI:29105"/>
    </ligand>
</feature>
<comment type="cofactor">
    <cofactor evidence="10">
        <name>Mg(2+)</name>
        <dbReference type="ChEBI" id="CHEBI:18420"/>
    </cofactor>
</comment>
<feature type="binding site" evidence="10">
    <location>
        <position position="120"/>
    </location>
    <ligand>
        <name>Zn(2+)</name>
        <dbReference type="ChEBI" id="CHEBI:29105"/>
    </ligand>
</feature>
<feature type="active site" description="Nucleophile" evidence="8">
    <location>
        <position position="26"/>
    </location>
</feature>
<dbReference type="Gene3D" id="3.40.50.1000">
    <property type="entry name" value="HAD superfamily/HAD-like"/>
    <property type="match status" value="1"/>
</dbReference>
<dbReference type="RefSeq" id="WP_273492993.1">
    <property type="nucleotide sequence ID" value="NZ_CANUDH010000167.1"/>
</dbReference>
<dbReference type="Proteomes" id="UP000576368">
    <property type="component" value="Unassembled WGS sequence"/>
</dbReference>
<dbReference type="GO" id="GO:0016791">
    <property type="term" value="F:phosphatase activity"/>
    <property type="evidence" value="ECO:0007669"/>
    <property type="project" value="InterPro"/>
</dbReference>
<dbReference type="AlphaFoldDB" id="A0A7X5YDW9"/>
<feature type="site" description="Contributes to substrate recognition" evidence="9">
    <location>
        <position position="121"/>
    </location>
</feature>
<dbReference type="GO" id="GO:0005737">
    <property type="term" value="C:cytoplasm"/>
    <property type="evidence" value="ECO:0007669"/>
    <property type="project" value="UniProtKB-SubCell"/>
</dbReference>
<feature type="active site" description="Proton donor" evidence="8">
    <location>
        <position position="28"/>
    </location>
</feature>
<evidence type="ECO:0000256" key="4">
    <source>
        <dbReference type="ARBA" id="ARBA00022801"/>
    </source>
</evidence>
<feature type="binding site" evidence="10">
    <location>
        <position position="28"/>
    </location>
    <ligand>
        <name>Mg(2+)</name>
        <dbReference type="ChEBI" id="CHEBI:18420"/>
    </ligand>
</feature>
<feature type="binding site" evidence="10">
    <location>
        <position position="109"/>
    </location>
    <ligand>
        <name>Zn(2+)</name>
        <dbReference type="ChEBI" id="CHEBI:29105"/>
    </ligand>
</feature>
<dbReference type="Pfam" id="PF13242">
    <property type="entry name" value="Hydrolase_like"/>
    <property type="match status" value="1"/>
</dbReference>
<dbReference type="InterPro" id="IPR006543">
    <property type="entry name" value="Histidinol-phos"/>
</dbReference>